<protein>
    <submittedName>
        <fullName evidence="2">Uncharacterized protein</fullName>
    </submittedName>
</protein>
<evidence type="ECO:0000313" key="3">
    <source>
        <dbReference type="Proteomes" id="UP001140949"/>
    </source>
</evidence>
<keyword evidence="3" id="KW-1185">Reference proteome</keyword>
<feature type="region of interest" description="Disordered" evidence="1">
    <location>
        <begin position="1"/>
        <end position="26"/>
    </location>
</feature>
<comment type="caution">
    <text evidence="2">The sequence shown here is derived from an EMBL/GenBank/DDBJ whole genome shotgun (WGS) entry which is preliminary data.</text>
</comment>
<evidence type="ECO:0000313" key="2">
    <source>
        <dbReference type="EMBL" id="KAJ6824183.1"/>
    </source>
</evidence>
<name>A0AAX6G6V0_IRIPA</name>
<dbReference type="Proteomes" id="UP001140949">
    <property type="component" value="Unassembled WGS sequence"/>
</dbReference>
<reference evidence="2" key="1">
    <citation type="journal article" date="2023" name="GigaByte">
        <title>Genome assembly of the bearded iris, Iris pallida Lam.</title>
        <authorList>
            <person name="Bruccoleri R.E."/>
            <person name="Oakeley E.J."/>
            <person name="Faust A.M.E."/>
            <person name="Altorfer M."/>
            <person name="Dessus-Babus S."/>
            <person name="Burckhardt D."/>
            <person name="Oertli M."/>
            <person name="Naumann U."/>
            <person name="Petersen F."/>
            <person name="Wong J."/>
        </authorList>
    </citation>
    <scope>NUCLEOTIDE SEQUENCE</scope>
    <source>
        <strain evidence="2">GSM-AAB239-AS_SAM_17_03QT</strain>
    </source>
</reference>
<gene>
    <name evidence="2" type="ORF">M6B38_129270</name>
</gene>
<feature type="compositionally biased region" description="Basic and acidic residues" evidence="1">
    <location>
        <begin position="11"/>
        <end position="26"/>
    </location>
</feature>
<sequence length="140" mass="15729">MSEVSAWARTAEVESKQKTDSISIHRPDMELNMSRIRNSFSGDFLVLATDSAKPRKPTAALPAMSAKQDSRIASEPSKMWSQRIRSPAKRVLTATPDVASQLRILSSRTPQSSFWILLSVRCSKPRRHKPSYTIDFLVVL</sequence>
<dbReference type="AlphaFoldDB" id="A0AAX6G6V0"/>
<proteinExistence type="predicted"/>
<accession>A0AAX6G6V0</accession>
<evidence type="ECO:0000256" key="1">
    <source>
        <dbReference type="SAM" id="MobiDB-lite"/>
    </source>
</evidence>
<feature type="region of interest" description="Disordered" evidence="1">
    <location>
        <begin position="56"/>
        <end position="84"/>
    </location>
</feature>
<dbReference type="EMBL" id="JANAVB010022406">
    <property type="protein sequence ID" value="KAJ6824183.1"/>
    <property type="molecule type" value="Genomic_DNA"/>
</dbReference>
<reference evidence="2" key="2">
    <citation type="submission" date="2023-04" db="EMBL/GenBank/DDBJ databases">
        <authorList>
            <person name="Bruccoleri R.E."/>
            <person name="Oakeley E.J."/>
            <person name="Faust A.-M."/>
            <person name="Dessus-Babus S."/>
            <person name="Altorfer M."/>
            <person name="Burckhardt D."/>
            <person name="Oertli M."/>
            <person name="Naumann U."/>
            <person name="Petersen F."/>
            <person name="Wong J."/>
        </authorList>
    </citation>
    <scope>NUCLEOTIDE SEQUENCE</scope>
    <source>
        <strain evidence="2">GSM-AAB239-AS_SAM_17_03QT</strain>
        <tissue evidence="2">Leaf</tissue>
    </source>
</reference>
<organism evidence="2 3">
    <name type="scientific">Iris pallida</name>
    <name type="common">Sweet iris</name>
    <dbReference type="NCBI Taxonomy" id="29817"/>
    <lineage>
        <taxon>Eukaryota</taxon>
        <taxon>Viridiplantae</taxon>
        <taxon>Streptophyta</taxon>
        <taxon>Embryophyta</taxon>
        <taxon>Tracheophyta</taxon>
        <taxon>Spermatophyta</taxon>
        <taxon>Magnoliopsida</taxon>
        <taxon>Liliopsida</taxon>
        <taxon>Asparagales</taxon>
        <taxon>Iridaceae</taxon>
        <taxon>Iridoideae</taxon>
        <taxon>Irideae</taxon>
        <taxon>Iris</taxon>
    </lineage>
</organism>